<accession>A0A401SSC4</accession>
<dbReference type="GO" id="GO:0005737">
    <property type="term" value="C:cytoplasm"/>
    <property type="evidence" value="ECO:0007669"/>
    <property type="project" value="UniProtKB-SubCell"/>
</dbReference>
<sequence>MKQNSIFYREPHLEDNGIMSSLFGNPTNLGTEAWEEATVRSGWLLGIQNMLQHEAVIRFLYKYGCIDEIIQLQKDPSIFVASTASQLLASILSFSLQCSTHATLGNSSKTQLTNKVTVLHSDDWSDCICAITGHIEDFLRSDITSNVQQALKLLSKVSGTMYPVAIIFLWPKIEESIKLLLKGDLTGIGQPLAELFLNVSRSFPSEVLEPTFWELLCLLLRSMNQIEALTLASGILKLKTCPQSLRMQAVTTLFQPLNYIIAVTSVQAPEDAVLLDESSFCRVYIENRLSRKSACINLLCQILSYLWELLQMPPQTTELPFQVLMRSVITILQLCIGTAIPVTSTVVNISRHLIGCIKVQRGGMDVLGALPQWADFISVMKKRLFDVHWEIRDSILEFLGQMCFQFKGVEHFCQLIGSCGIPHLVLELLSDPESYVRASAITALGKMNYLSPNWQMLPNENSVSAMKGNILSYLLDILNKDTEGFPRRAAIKVLADWLKNSHTLSSCELENFVPVILKIGSNDLDWEVKVHTLGLAEAFIDHLASNLSISPYAVLMSNSTGSTQVKVFLQTLCEVGIFTTLFHALWDCDRPVAQKACEILIKLKTIASNADNVEVLKSNGQKPNRESFSDWLSYSNLNLQNVNDIMEILIVLDLEIQHQHLVRSSDHIESSFRSLLEDLLAAADSEDGGADCY</sequence>
<evidence type="ECO:0000256" key="2">
    <source>
        <dbReference type="ARBA" id="ARBA00022490"/>
    </source>
</evidence>
<proteinExistence type="inferred from homology"/>
<keyword evidence="2" id="KW-0963">Cytoplasm</keyword>
<dbReference type="PANTHER" id="PTHR21331">
    <property type="entry name" value="BRCA1-ASSOCIATED ATM ACTIVATOR 1"/>
    <property type="match status" value="1"/>
</dbReference>
<reference evidence="4 5" key="1">
    <citation type="journal article" date="2018" name="Nat. Ecol. Evol.">
        <title>Shark genomes provide insights into elasmobranch evolution and the origin of vertebrates.</title>
        <authorList>
            <person name="Hara Y"/>
            <person name="Yamaguchi K"/>
            <person name="Onimaru K"/>
            <person name="Kadota M"/>
            <person name="Koyanagi M"/>
            <person name="Keeley SD"/>
            <person name="Tatsumi K"/>
            <person name="Tanaka K"/>
            <person name="Motone F"/>
            <person name="Kageyama Y"/>
            <person name="Nozu R"/>
            <person name="Adachi N"/>
            <person name="Nishimura O"/>
            <person name="Nakagawa R"/>
            <person name="Tanegashima C"/>
            <person name="Kiyatake I"/>
            <person name="Matsumoto R"/>
            <person name="Murakumo K"/>
            <person name="Nishida K"/>
            <person name="Terakita A"/>
            <person name="Kuratani S"/>
            <person name="Sato K"/>
            <person name="Hyodo S Kuraku.S."/>
        </authorList>
    </citation>
    <scope>NUCLEOTIDE SEQUENCE [LARGE SCALE GENOMIC DNA]</scope>
</reference>
<gene>
    <name evidence="4" type="ORF">chiPu_0011750</name>
</gene>
<dbReference type="InterPro" id="IPR038904">
    <property type="entry name" value="BRAT1"/>
</dbReference>
<name>A0A401SSC4_CHIPU</name>
<dbReference type="OMA" id="IQVFTEW"/>
<dbReference type="GO" id="GO:0006974">
    <property type="term" value="P:DNA damage response"/>
    <property type="evidence" value="ECO:0007669"/>
    <property type="project" value="InterPro"/>
</dbReference>
<comment type="subcellular location">
    <subcellularLocation>
        <location evidence="1">Cytoplasm</location>
    </subcellularLocation>
</comment>
<dbReference type="GO" id="GO:0005634">
    <property type="term" value="C:nucleus"/>
    <property type="evidence" value="ECO:0007669"/>
    <property type="project" value="TreeGrafter"/>
</dbReference>
<evidence type="ECO:0000313" key="5">
    <source>
        <dbReference type="Proteomes" id="UP000287033"/>
    </source>
</evidence>
<dbReference type="GO" id="GO:0008283">
    <property type="term" value="P:cell population proliferation"/>
    <property type="evidence" value="ECO:0007669"/>
    <property type="project" value="InterPro"/>
</dbReference>
<evidence type="ECO:0000256" key="1">
    <source>
        <dbReference type="ARBA" id="ARBA00004496"/>
    </source>
</evidence>
<comment type="similarity">
    <text evidence="3">Belongs to the BRAT1 family.</text>
</comment>
<evidence type="ECO:0000256" key="3">
    <source>
        <dbReference type="ARBA" id="ARBA00061308"/>
    </source>
</evidence>
<keyword evidence="5" id="KW-1185">Reference proteome</keyword>
<dbReference type="Proteomes" id="UP000287033">
    <property type="component" value="Unassembled WGS sequence"/>
</dbReference>
<dbReference type="EMBL" id="BEZZ01000502">
    <property type="protein sequence ID" value="GCC33281.1"/>
    <property type="molecule type" value="Genomic_DNA"/>
</dbReference>
<dbReference type="AlphaFoldDB" id="A0A401SSC4"/>
<protein>
    <recommendedName>
        <fullName evidence="6">BRCA1-associated ATM activator 1</fullName>
    </recommendedName>
</protein>
<comment type="caution">
    <text evidence="4">The sequence shown here is derived from an EMBL/GenBank/DDBJ whole genome shotgun (WGS) entry which is preliminary data.</text>
</comment>
<dbReference type="InterPro" id="IPR011989">
    <property type="entry name" value="ARM-like"/>
</dbReference>
<dbReference type="SUPFAM" id="SSF48371">
    <property type="entry name" value="ARM repeat"/>
    <property type="match status" value="1"/>
</dbReference>
<organism evidence="4 5">
    <name type="scientific">Chiloscyllium punctatum</name>
    <name type="common">Brownbanded bambooshark</name>
    <name type="synonym">Hemiscyllium punctatum</name>
    <dbReference type="NCBI Taxonomy" id="137246"/>
    <lineage>
        <taxon>Eukaryota</taxon>
        <taxon>Metazoa</taxon>
        <taxon>Chordata</taxon>
        <taxon>Craniata</taxon>
        <taxon>Vertebrata</taxon>
        <taxon>Chondrichthyes</taxon>
        <taxon>Elasmobranchii</taxon>
        <taxon>Galeomorphii</taxon>
        <taxon>Galeoidea</taxon>
        <taxon>Orectolobiformes</taxon>
        <taxon>Hemiscylliidae</taxon>
        <taxon>Chiloscyllium</taxon>
    </lineage>
</organism>
<evidence type="ECO:0000313" key="4">
    <source>
        <dbReference type="EMBL" id="GCC33281.1"/>
    </source>
</evidence>
<dbReference type="InterPro" id="IPR016024">
    <property type="entry name" value="ARM-type_fold"/>
</dbReference>
<evidence type="ECO:0008006" key="6">
    <source>
        <dbReference type="Google" id="ProtNLM"/>
    </source>
</evidence>
<dbReference type="OrthoDB" id="10057956at2759"/>
<dbReference type="Gene3D" id="1.25.10.10">
    <property type="entry name" value="Leucine-rich Repeat Variant"/>
    <property type="match status" value="2"/>
</dbReference>
<dbReference type="STRING" id="137246.A0A401SSC4"/>
<dbReference type="PANTHER" id="PTHR21331:SF2">
    <property type="entry name" value="BRCA1-ASSOCIATED ATM ACTIVATOR 1"/>
    <property type="match status" value="1"/>
</dbReference>